<evidence type="ECO:0008006" key="7">
    <source>
        <dbReference type="Google" id="ProtNLM"/>
    </source>
</evidence>
<gene>
    <name evidence="3" type="ORF">CB0940_09675</name>
    <name evidence="4" type="ORF">RHO25_010640</name>
</gene>
<evidence type="ECO:0000313" key="3">
    <source>
        <dbReference type="EMBL" id="PIA91766.1"/>
    </source>
</evidence>
<dbReference type="Proteomes" id="UP001302367">
    <property type="component" value="Chromosome 7"/>
</dbReference>
<keyword evidence="2" id="KW-0732">Signal</keyword>
<reference evidence="4 6" key="2">
    <citation type="submission" date="2023-09" db="EMBL/GenBank/DDBJ databases">
        <title>Complete-Gapless Cercospora beticola genome.</title>
        <authorList>
            <person name="Wyatt N.A."/>
            <person name="Spanner R.E."/>
            <person name="Bolton M.D."/>
        </authorList>
    </citation>
    <scope>NUCLEOTIDE SEQUENCE [LARGE SCALE GENOMIC DNA]</scope>
    <source>
        <strain evidence="4">Cb09-40</strain>
    </source>
</reference>
<dbReference type="EMBL" id="LKMD01000106">
    <property type="protein sequence ID" value="PIA91766.1"/>
    <property type="molecule type" value="Genomic_DNA"/>
</dbReference>
<feature type="region of interest" description="Disordered" evidence="1">
    <location>
        <begin position="348"/>
        <end position="368"/>
    </location>
</feature>
<evidence type="ECO:0000313" key="5">
    <source>
        <dbReference type="Proteomes" id="UP000230605"/>
    </source>
</evidence>
<dbReference type="EMBL" id="CP134190">
    <property type="protein sequence ID" value="WPB05985.1"/>
    <property type="molecule type" value="Genomic_DNA"/>
</dbReference>
<protein>
    <recommendedName>
        <fullName evidence="7">Chitin-binding type-4 domain-containing protein</fullName>
    </recommendedName>
</protein>
<accession>A0A2G5HGQ1</accession>
<feature type="compositionally biased region" description="Pro residues" evidence="1">
    <location>
        <begin position="278"/>
        <end position="289"/>
    </location>
</feature>
<dbReference type="AlphaFoldDB" id="A0A2G5HGQ1"/>
<evidence type="ECO:0000313" key="4">
    <source>
        <dbReference type="EMBL" id="WPB05985.1"/>
    </source>
</evidence>
<dbReference type="Proteomes" id="UP000230605">
    <property type="component" value="Chromosome 7"/>
</dbReference>
<evidence type="ECO:0000256" key="1">
    <source>
        <dbReference type="SAM" id="MobiDB-lite"/>
    </source>
</evidence>
<evidence type="ECO:0000313" key="6">
    <source>
        <dbReference type="Proteomes" id="UP001302367"/>
    </source>
</evidence>
<feature type="compositionally biased region" description="Pro residues" evidence="1">
    <location>
        <begin position="255"/>
        <end position="270"/>
    </location>
</feature>
<dbReference type="PANTHER" id="PTHR36182:SF2">
    <property type="entry name" value="LYTIC POLYSACCHARIDE MONOOXYGENASE"/>
    <property type="match status" value="1"/>
</dbReference>
<proteinExistence type="predicted"/>
<dbReference type="OrthoDB" id="2342176at2759"/>
<feature type="region of interest" description="Disordered" evidence="1">
    <location>
        <begin position="241"/>
        <end position="293"/>
    </location>
</feature>
<reference evidence="3 5" key="1">
    <citation type="submission" date="2015-10" db="EMBL/GenBank/DDBJ databases">
        <title>The cercosporin biosynthetic gene cluster was horizontally transferred to several fungal lineages and shown to be expanded in Cercospora beticola based on microsynteny with recipient genomes.</title>
        <authorList>
            <person name="De Jonge R."/>
            <person name="Ebert M.K."/>
            <person name="Suttle J.C."/>
            <person name="Jurick Ii W.M."/>
            <person name="Secor G.A."/>
            <person name="Thomma B.P."/>
            <person name="Van De Peer Y."/>
            <person name="Bolton M.D."/>
        </authorList>
    </citation>
    <scope>NUCLEOTIDE SEQUENCE [LARGE SCALE GENOMIC DNA]</scope>
    <source>
        <strain evidence="3 5">09-40</strain>
    </source>
</reference>
<evidence type="ECO:0000256" key="2">
    <source>
        <dbReference type="SAM" id="SignalP"/>
    </source>
</evidence>
<feature type="signal peptide" evidence="2">
    <location>
        <begin position="1"/>
        <end position="19"/>
    </location>
</feature>
<keyword evidence="6" id="KW-1185">Reference proteome</keyword>
<dbReference type="PANTHER" id="PTHR36182">
    <property type="entry name" value="PROTEIN, PUTATIVE (AFU_ORTHOLOGUE AFUA_6G10930)-RELATED"/>
    <property type="match status" value="1"/>
</dbReference>
<dbReference type="Gene3D" id="2.70.50.70">
    <property type="match status" value="1"/>
</dbReference>
<organism evidence="3 5">
    <name type="scientific">Cercospora beticola</name>
    <name type="common">Sugarbeet leaf spot fungus</name>
    <dbReference type="NCBI Taxonomy" id="122368"/>
    <lineage>
        <taxon>Eukaryota</taxon>
        <taxon>Fungi</taxon>
        <taxon>Dikarya</taxon>
        <taxon>Ascomycota</taxon>
        <taxon>Pezizomycotina</taxon>
        <taxon>Dothideomycetes</taxon>
        <taxon>Dothideomycetidae</taxon>
        <taxon>Mycosphaerellales</taxon>
        <taxon>Mycosphaerellaceae</taxon>
        <taxon>Cercospora</taxon>
    </lineage>
</organism>
<name>A0A2G5HGQ1_CERBT</name>
<sequence length="368" mass="37797">MLATQFLAALAATLATSRAHMFILSPQPIEGTDSKSPLDPSGVQFPCQGAVLPASGGQKMEAGSTQKLAFNLGGGANTAVHGGGSCQLSITYETDPAKQKDPANWHVIYSIEGGCPTDAAGNLANAVECTEGSTDTACVNEFPFTVPKGVKDGHAIMAWTWFNNVGNREMYMNCANVEFTGGDGSEVESFPQLFVANQAGIGECPTTENFNVKFPNPGKYVTTKTEGGTYPLAVPTGPGCAAGGSGSSQASPSPFVAPVPVPSPESPAPQAPASSTQAPPPATPAPAVPAPTVSSGKCLEGEVQCSTPGAMVCVDAEHFGICDIEGCAIPQAVAPGTHCVNGQIMRRKAKRGQHGKGHKRHVGQMRMD</sequence>
<feature type="chain" id="PRO_5013586115" description="Chitin-binding type-4 domain-containing protein" evidence="2">
    <location>
        <begin position="20"/>
        <end position="368"/>
    </location>
</feature>